<dbReference type="AlphaFoldDB" id="X1UZV4"/>
<feature type="non-terminal residue" evidence="1">
    <location>
        <position position="49"/>
    </location>
</feature>
<protein>
    <submittedName>
        <fullName evidence="1">Uncharacterized protein</fullName>
    </submittedName>
</protein>
<accession>X1UZV4</accession>
<evidence type="ECO:0000313" key="1">
    <source>
        <dbReference type="EMBL" id="GAJ23018.1"/>
    </source>
</evidence>
<sequence>MNLHQVRKNAVKVNEGVYKQEQWSSFKGLLHSGDINTYTVKSITKHLTS</sequence>
<proteinExistence type="predicted"/>
<name>X1UZV4_9ZZZZ</name>
<dbReference type="EMBL" id="BARW01041191">
    <property type="protein sequence ID" value="GAJ23018.1"/>
    <property type="molecule type" value="Genomic_DNA"/>
</dbReference>
<gene>
    <name evidence="1" type="ORF">S12H4_61824</name>
</gene>
<reference evidence="1" key="1">
    <citation type="journal article" date="2014" name="Front. Microbiol.">
        <title>High frequency of phylogenetically diverse reductive dehalogenase-homologous genes in deep subseafloor sedimentary metagenomes.</title>
        <authorList>
            <person name="Kawai M."/>
            <person name="Futagami T."/>
            <person name="Toyoda A."/>
            <person name="Takaki Y."/>
            <person name="Nishi S."/>
            <person name="Hori S."/>
            <person name="Arai W."/>
            <person name="Tsubouchi T."/>
            <person name="Morono Y."/>
            <person name="Uchiyama I."/>
            <person name="Ito T."/>
            <person name="Fujiyama A."/>
            <person name="Inagaki F."/>
            <person name="Takami H."/>
        </authorList>
    </citation>
    <scope>NUCLEOTIDE SEQUENCE</scope>
    <source>
        <strain evidence="1">Expedition CK06-06</strain>
    </source>
</reference>
<organism evidence="1">
    <name type="scientific">marine sediment metagenome</name>
    <dbReference type="NCBI Taxonomy" id="412755"/>
    <lineage>
        <taxon>unclassified sequences</taxon>
        <taxon>metagenomes</taxon>
        <taxon>ecological metagenomes</taxon>
    </lineage>
</organism>
<comment type="caution">
    <text evidence="1">The sequence shown here is derived from an EMBL/GenBank/DDBJ whole genome shotgun (WGS) entry which is preliminary data.</text>
</comment>